<dbReference type="RefSeq" id="WP_132434965.1">
    <property type="nucleotide sequence ID" value="NZ_SLWK01000015.1"/>
</dbReference>
<dbReference type="InterPro" id="IPR036291">
    <property type="entry name" value="NAD(P)-bd_dom_sf"/>
</dbReference>
<keyword evidence="4" id="KW-1185">Reference proteome</keyword>
<dbReference type="Pfam" id="PF13561">
    <property type="entry name" value="adh_short_C2"/>
    <property type="match status" value="1"/>
</dbReference>
<evidence type="ECO:0000313" key="3">
    <source>
        <dbReference type="EMBL" id="TCO05994.1"/>
    </source>
</evidence>
<dbReference type="InterPro" id="IPR057326">
    <property type="entry name" value="KR_dom"/>
</dbReference>
<protein>
    <submittedName>
        <fullName evidence="3">NAD(P)-dependent dehydrogenase (Short-subunit alcohol dehydrogenase family)</fullName>
    </submittedName>
</protein>
<name>A0A4V6NMN4_9BACT</name>
<sequence length="260" mass="28468">MTKKVFLITGGSSGIGLAAGEVLANEGNHVISMSRSMDKVERAINEQPNLKGKLDFITADVANREDVEKVYHYINEKFGLLHGIVNSAGVIAVGSLETVSIEDWQKMMDVNLTGPFMLVKTMLPLLRKANGASVVNISSIAGLRPGTSIAYSVSKAGLDMLTRFLAGDLGPYNIRVNSVNPGLVKTNIHFDNNIVQTKEQYEEMVEKARLRHPLRRVGRKDDIASIIRFLMSDESSWISGAIIPVDGGVTQENNFIPRKD</sequence>
<dbReference type="OrthoDB" id="9803333at2"/>
<organism evidence="3 4">
    <name type="scientific">Natronoflexus pectinivorans</name>
    <dbReference type="NCBI Taxonomy" id="682526"/>
    <lineage>
        <taxon>Bacteria</taxon>
        <taxon>Pseudomonadati</taxon>
        <taxon>Bacteroidota</taxon>
        <taxon>Bacteroidia</taxon>
        <taxon>Marinilabiliales</taxon>
        <taxon>Marinilabiliaceae</taxon>
        <taxon>Natronoflexus</taxon>
    </lineage>
</organism>
<dbReference type="InterPro" id="IPR020904">
    <property type="entry name" value="Sc_DH/Rdtase_CS"/>
</dbReference>
<dbReference type="PRINTS" id="PR00080">
    <property type="entry name" value="SDRFAMILY"/>
</dbReference>
<dbReference type="AlphaFoldDB" id="A0A4V6NMN4"/>
<evidence type="ECO:0000256" key="1">
    <source>
        <dbReference type="ARBA" id="ARBA00006484"/>
    </source>
</evidence>
<dbReference type="InterPro" id="IPR002347">
    <property type="entry name" value="SDR_fam"/>
</dbReference>
<dbReference type="CDD" id="cd05233">
    <property type="entry name" value="SDR_c"/>
    <property type="match status" value="1"/>
</dbReference>
<dbReference type="PANTHER" id="PTHR43975">
    <property type="entry name" value="ZGC:101858"/>
    <property type="match status" value="1"/>
</dbReference>
<dbReference type="Proteomes" id="UP000295221">
    <property type="component" value="Unassembled WGS sequence"/>
</dbReference>
<dbReference type="SMART" id="SM00822">
    <property type="entry name" value="PKS_KR"/>
    <property type="match status" value="1"/>
</dbReference>
<dbReference type="EMBL" id="SLWK01000015">
    <property type="protein sequence ID" value="TCO05994.1"/>
    <property type="molecule type" value="Genomic_DNA"/>
</dbReference>
<comment type="similarity">
    <text evidence="1">Belongs to the short-chain dehydrogenases/reductases (SDR) family.</text>
</comment>
<dbReference type="PRINTS" id="PR00081">
    <property type="entry name" value="GDHRDH"/>
</dbReference>
<feature type="domain" description="Ketoreductase" evidence="2">
    <location>
        <begin position="4"/>
        <end position="177"/>
    </location>
</feature>
<dbReference type="SUPFAM" id="SSF51735">
    <property type="entry name" value="NAD(P)-binding Rossmann-fold domains"/>
    <property type="match status" value="1"/>
</dbReference>
<comment type="caution">
    <text evidence="3">The sequence shown here is derived from an EMBL/GenBank/DDBJ whole genome shotgun (WGS) entry which is preliminary data.</text>
</comment>
<proteinExistence type="inferred from homology"/>
<dbReference type="FunFam" id="3.40.50.720:FF:000084">
    <property type="entry name" value="Short-chain dehydrogenase reductase"/>
    <property type="match status" value="1"/>
</dbReference>
<accession>A0A4V6NMN4</accession>
<dbReference type="PROSITE" id="PS00061">
    <property type="entry name" value="ADH_SHORT"/>
    <property type="match status" value="1"/>
</dbReference>
<gene>
    <name evidence="3" type="ORF">EV194_11545</name>
</gene>
<dbReference type="PANTHER" id="PTHR43975:SF2">
    <property type="entry name" value="EG:BACR7A4.14 PROTEIN-RELATED"/>
    <property type="match status" value="1"/>
</dbReference>
<evidence type="ECO:0000313" key="4">
    <source>
        <dbReference type="Proteomes" id="UP000295221"/>
    </source>
</evidence>
<dbReference type="Gene3D" id="3.40.50.720">
    <property type="entry name" value="NAD(P)-binding Rossmann-like Domain"/>
    <property type="match status" value="1"/>
</dbReference>
<reference evidence="3 4" key="1">
    <citation type="submission" date="2019-03" db="EMBL/GenBank/DDBJ databases">
        <title>Genomic Encyclopedia of Type Strains, Phase IV (KMG-IV): sequencing the most valuable type-strain genomes for metagenomic binning, comparative biology and taxonomic classification.</title>
        <authorList>
            <person name="Goeker M."/>
        </authorList>
    </citation>
    <scope>NUCLEOTIDE SEQUENCE [LARGE SCALE GENOMIC DNA]</scope>
    <source>
        <strain evidence="3 4">DSM 24179</strain>
    </source>
</reference>
<evidence type="ECO:0000259" key="2">
    <source>
        <dbReference type="SMART" id="SM00822"/>
    </source>
</evidence>